<dbReference type="Gene3D" id="3.30.450.40">
    <property type="match status" value="1"/>
</dbReference>
<dbReference type="Pfam" id="PF08448">
    <property type="entry name" value="PAS_4"/>
    <property type="match status" value="1"/>
</dbReference>
<dbReference type="EC" id="2.7.13.3" evidence="3"/>
<comment type="subcellular location">
    <subcellularLocation>
        <location evidence="2">Cell membrane</location>
    </subcellularLocation>
</comment>
<evidence type="ECO:0000256" key="2">
    <source>
        <dbReference type="ARBA" id="ARBA00004236"/>
    </source>
</evidence>
<name>A0ABN0U3N1_9ACTN</name>
<dbReference type="Gene3D" id="1.10.287.130">
    <property type="match status" value="1"/>
</dbReference>
<dbReference type="SMART" id="SM00388">
    <property type="entry name" value="HisKA"/>
    <property type="match status" value="1"/>
</dbReference>
<dbReference type="InterPro" id="IPR036890">
    <property type="entry name" value="HATPase_C_sf"/>
</dbReference>
<sequence>MAQPGTSSAFLSADQVLPFFRALVETLETAVVLCDSGGRILLFNRAMARACDAGDEASWENPSGPLRVGTELSRITSCLRNPDGSRVVRAQLPLSRALRGERIRDEELHLGSDGRRPRTYRTHGGPVHGPDGRVVGALLALHDVTERRLALRFADCELAVADALVTEASLAEAGAGALAAVGTRLSWPYGELWLADDADETLYPAARWVAPGHQPSDPRPERLARGAGLPGEVWASGVPCWYSDVTTSGQARLVATAGRYGLRSAIGVPIRTPEQFIGVLVFFGSCVEEPDESLLAMLSGVAAHVGQFLVRRRADELALELTRTRDDFLALVGHELRTPLTSIVSHTELVLADEEGITGDNRTLLTAVDRNAHALRAIVTDLLDLAGLESGDLPVEEVTVDLADLVTTAVSAARPTAEPNDVKIEVDAPRVLPVRGDPARLRQLVDQLLSNAVKYSPDGGDVRVALERDGDRAELTVTDAGIGIPEAERPRLFERFFRATTGTERGLAGTGLGLPLARAIAVRHGGTIKTRHGHPGTTMVVTLPVAGATESRSHRE</sequence>
<evidence type="ECO:0000256" key="7">
    <source>
        <dbReference type="ARBA" id="ARBA00023012"/>
    </source>
</evidence>
<dbReference type="PANTHER" id="PTHR43711">
    <property type="entry name" value="TWO-COMPONENT HISTIDINE KINASE"/>
    <property type="match status" value="1"/>
</dbReference>
<dbReference type="SUPFAM" id="SSF55781">
    <property type="entry name" value="GAF domain-like"/>
    <property type="match status" value="1"/>
</dbReference>
<keyword evidence="4" id="KW-0597">Phosphoprotein</keyword>
<evidence type="ECO:0000259" key="8">
    <source>
        <dbReference type="PROSITE" id="PS50109"/>
    </source>
</evidence>
<dbReference type="InterPro" id="IPR050736">
    <property type="entry name" value="Sensor_HK_Regulatory"/>
</dbReference>
<dbReference type="Proteomes" id="UP001500967">
    <property type="component" value="Unassembled WGS sequence"/>
</dbReference>
<evidence type="ECO:0000256" key="5">
    <source>
        <dbReference type="ARBA" id="ARBA00022679"/>
    </source>
</evidence>
<evidence type="ECO:0000313" key="9">
    <source>
        <dbReference type="EMBL" id="GAA0237580.1"/>
    </source>
</evidence>
<reference evidence="9 10" key="1">
    <citation type="journal article" date="2019" name="Int. J. Syst. Evol. Microbiol.">
        <title>The Global Catalogue of Microorganisms (GCM) 10K type strain sequencing project: providing services to taxonomists for standard genome sequencing and annotation.</title>
        <authorList>
            <consortium name="The Broad Institute Genomics Platform"/>
            <consortium name="The Broad Institute Genome Sequencing Center for Infectious Disease"/>
            <person name="Wu L."/>
            <person name="Ma J."/>
        </authorList>
    </citation>
    <scope>NUCLEOTIDE SEQUENCE [LARGE SCALE GENOMIC DNA]</scope>
    <source>
        <strain evidence="9 10">JCM 10425</strain>
    </source>
</reference>
<evidence type="ECO:0000256" key="6">
    <source>
        <dbReference type="ARBA" id="ARBA00022777"/>
    </source>
</evidence>
<dbReference type="SUPFAM" id="SSF55874">
    <property type="entry name" value="ATPase domain of HSP90 chaperone/DNA topoisomerase II/histidine kinase"/>
    <property type="match status" value="1"/>
</dbReference>
<dbReference type="InterPro" id="IPR013656">
    <property type="entry name" value="PAS_4"/>
</dbReference>
<dbReference type="InterPro" id="IPR035965">
    <property type="entry name" value="PAS-like_dom_sf"/>
</dbReference>
<dbReference type="Gene3D" id="3.30.565.10">
    <property type="entry name" value="Histidine kinase-like ATPase, C-terminal domain"/>
    <property type="match status" value="1"/>
</dbReference>
<dbReference type="InterPro" id="IPR003018">
    <property type="entry name" value="GAF"/>
</dbReference>
<dbReference type="CDD" id="cd00075">
    <property type="entry name" value="HATPase"/>
    <property type="match status" value="1"/>
</dbReference>
<dbReference type="Pfam" id="PF00512">
    <property type="entry name" value="HisKA"/>
    <property type="match status" value="1"/>
</dbReference>
<feature type="domain" description="Histidine kinase" evidence="8">
    <location>
        <begin position="331"/>
        <end position="547"/>
    </location>
</feature>
<keyword evidence="5" id="KW-0808">Transferase</keyword>
<proteinExistence type="predicted"/>
<evidence type="ECO:0000256" key="1">
    <source>
        <dbReference type="ARBA" id="ARBA00000085"/>
    </source>
</evidence>
<comment type="catalytic activity">
    <reaction evidence="1">
        <text>ATP + protein L-histidine = ADP + protein N-phospho-L-histidine.</text>
        <dbReference type="EC" id="2.7.13.3"/>
    </reaction>
</comment>
<evidence type="ECO:0000256" key="3">
    <source>
        <dbReference type="ARBA" id="ARBA00012438"/>
    </source>
</evidence>
<gene>
    <name evidence="9" type="ORF">GCM10009539_23560</name>
</gene>
<dbReference type="InterPro" id="IPR036097">
    <property type="entry name" value="HisK_dim/P_sf"/>
</dbReference>
<organism evidence="9 10">
    <name type="scientific">Cryptosporangium japonicum</name>
    <dbReference type="NCBI Taxonomy" id="80872"/>
    <lineage>
        <taxon>Bacteria</taxon>
        <taxon>Bacillati</taxon>
        <taxon>Actinomycetota</taxon>
        <taxon>Actinomycetes</taxon>
        <taxon>Cryptosporangiales</taxon>
        <taxon>Cryptosporangiaceae</taxon>
        <taxon>Cryptosporangium</taxon>
    </lineage>
</organism>
<dbReference type="SUPFAM" id="SSF47384">
    <property type="entry name" value="Homodimeric domain of signal transducing histidine kinase"/>
    <property type="match status" value="1"/>
</dbReference>
<keyword evidence="10" id="KW-1185">Reference proteome</keyword>
<dbReference type="PRINTS" id="PR00344">
    <property type="entry name" value="BCTRLSENSOR"/>
</dbReference>
<dbReference type="InterPro" id="IPR005467">
    <property type="entry name" value="His_kinase_dom"/>
</dbReference>
<dbReference type="Gene3D" id="3.30.450.20">
    <property type="entry name" value="PAS domain"/>
    <property type="match status" value="1"/>
</dbReference>
<dbReference type="InterPro" id="IPR003594">
    <property type="entry name" value="HATPase_dom"/>
</dbReference>
<dbReference type="Pfam" id="PF13185">
    <property type="entry name" value="GAF_2"/>
    <property type="match status" value="1"/>
</dbReference>
<dbReference type="SUPFAM" id="SSF55785">
    <property type="entry name" value="PYP-like sensor domain (PAS domain)"/>
    <property type="match status" value="1"/>
</dbReference>
<dbReference type="InterPro" id="IPR029016">
    <property type="entry name" value="GAF-like_dom_sf"/>
</dbReference>
<dbReference type="SMART" id="SM00065">
    <property type="entry name" value="GAF"/>
    <property type="match status" value="1"/>
</dbReference>
<dbReference type="InterPro" id="IPR004358">
    <property type="entry name" value="Sig_transdc_His_kin-like_C"/>
</dbReference>
<dbReference type="CDD" id="cd00082">
    <property type="entry name" value="HisKA"/>
    <property type="match status" value="1"/>
</dbReference>
<evidence type="ECO:0000313" key="10">
    <source>
        <dbReference type="Proteomes" id="UP001500967"/>
    </source>
</evidence>
<dbReference type="Pfam" id="PF02518">
    <property type="entry name" value="HATPase_c"/>
    <property type="match status" value="1"/>
</dbReference>
<comment type="caution">
    <text evidence="9">The sequence shown here is derived from an EMBL/GenBank/DDBJ whole genome shotgun (WGS) entry which is preliminary data.</text>
</comment>
<dbReference type="SMART" id="SM00387">
    <property type="entry name" value="HATPase_c"/>
    <property type="match status" value="1"/>
</dbReference>
<dbReference type="PROSITE" id="PS50109">
    <property type="entry name" value="HIS_KIN"/>
    <property type="match status" value="1"/>
</dbReference>
<accession>A0ABN0U3N1</accession>
<keyword evidence="7" id="KW-0902">Two-component regulatory system</keyword>
<dbReference type="PANTHER" id="PTHR43711:SF1">
    <property type="entry name" value="HISTIDINE KINASE 1"/>
    <property type="match status" value="1"/>
</dbReference>
<evidence type="ECO:0000256" key="4">
    <source>
        <dbReference type="ARBA" id="ARBA00022553"/>
    </source>
</evidence>
<dbReference type="InterPro" id="IPR003661">
    <property type="entry name" value="HisK_dim/P_dom"/>
</dbReference>
<dbReference type="EMBL" id="BAAAGX010000009">
    <property type="protein sequence ID" value="GAA0237580.1"/>
    <property type="molecule type" value="Genomic_DNA"/>
</dbReference>
<dbReference type="RefSeq" id="WP_344648803.1">
    <property type="nucleotide sequence ID" value="NZ_BAAAGX010000009.1"/>
</dbReference>
<keyword evidence="6" id="KW-0418">Kinase</keyword>
<protein>
    <recommendedName>
        <fullName evidence="3">histidine kinase</fullName>
        <ecNumber evidence="3">2.7.13.3</ecNumber>
    </recommendedName>
</protein>